<dbReference type="CDD" id="cd03019">
    <property type="entry name" value="DsbA_DsbA"/>
    <property type="match status" value="1"/>
</dbReference>
<evidence type="ECO:0000256" key="8">
    <source>
        <dbReference type="PIRSR" id="PIRSR001488-1"/>
    </source>
</evidence>
<comment type="similarity">
    <text evidence="2">Belongs to the thioredoxin family. DsbA subfamily.</text>
</comment>
<dbReference type="SUPFAM" id="SSF52833">
    <property type="entry name" value="Thioredoxin-like"/>
    <property type="match status" value="1"/>
</dbReference>
<evidence type="ECO:0000313" key="11">
    <source>
        <dbReference type="EMBL" id="MRH78445.1"/>
    </source>
</evidence>
<keyword evidence="12" id="KW-1185">Reference proteome</keyword>
<reference evidence="11 12" key="1">
    <citation type="submission" date="2019-11" db="EMBL/GenBank/DDBJ databases">
        <authorList>
            <person name="Zhang X.Y."/>
        </authorList>
    </citation>
    <scope>NUCLEOTIDE SEQUENCE [LARGE SCALE GENOMIC DNA]</scope>
    <source>
        <strain evidence="11 12">C176</strain>
    </source>
</reference>
<evidence type="ECO:0000256" key="9">
    <source>
        <dbReference type="SAM" id="SignalP"/>
    </source>
</evidence>
<dbReference type="Pfam" id="PF01323">
    <property type="entry name" value="DSBA"/>
    <property type="match status" value="1"/>
</dbReference>
<gene>
    <name evidence="11" type="ORF">GH984_06960</name>
</gene>
<sequence>MALSAIALITASATAVAQEQAYRTLDAPLMTDGDGVEVREFFSYACPHCADFEPQIRAWTERMGDQITVVHTPVTFGRNSWEVLARAYFAADALGIIQDTHTLMFQAIHQQGRQFSDAEAVAEFYASVADVSEQDVVDAMNSFSVTSQINQANRLVGEYGVPGTPAVAVAGKYLIDVRAAGGQAGMLEVAESLVSRESE</sequence>
<dbReference type="PANTHER" id="PTHR35891:SF2">
    <property type="entry name" value="THIOL:DISULFIDE INTERCHANGE PROTEIN DSBA"/>
    <property type="match status" value="1"/>
</dbReference>
<dbReference type="InterPro" id="IPR001853">
    <property type="entry name" value="DSBA-like_thioredoxin_dom"/>
</dbReference>
<dbReference type="PIRSF" id="PIRSF001488">
    <property type="entry name" value="Tdi_protein"/>
    <property type="match status" value="1"/>
</dbReference>
<evidence type="ECO:0000313" key="12">
    <source>
        <dbReference type="Proteomes" id="UP000433788"/>
    </source>
</evidence>
<evidence type="ECO:0000256" key="4">
    <source>
        <dbReference type="ARBA" id="ARBA00022764"/>
    </source>
</evidence>
<accession>A0A6N7QPI7</accession>
<dbReference type="Proteomes" id="UP000433788">
    <property type="component" value="Unassembled WGS sequence"/>
</dbReference>
<evidence type="ECO:0000256" key="3">
    <source>
        <dbReference type="ARBA" id="ARBA00022729"/>
    </source>
</evidence>
<keyword evidence="3 9" id="KW-0732">Signal</keyword>
<keyword evidence="4 7" id="KW-0574">Periplasm</keyword>
<dbReference type="Gene3D" id="3.40.30.10">
    <property type="entry name" value="Glutaredoxin"/>
    <property type="match status" value="1"/>
</dbReference>
<comment type="caution">
    <text evidence="11">The sequence shown here is derived from an EMBL/GenBank/DDBJ whole genome shotgun (WGS) entry which is preliminary data.</text>
</comment>
<dbReference type="InterPro" id="IPR036249">
    <property type="entry name" value="Thioredoxin-like_sf"/>
</dbReference>
<feature type="disulfide bond" description="Redox-active" evidence="8">
    <location>
        <begin position="46"/>
        <end position="49"/>
    </location>
</feature>
<feature type="domain" description="Thioredoxin" evidence="10">
    <location>
        <begin position="2"/>
        <end position="142"/>
    </location>
</feature>
<evidence type="ECO:0000256" key="1">
    <source>
        <dbReference type="ARBA" id="ARBA00004418"/>
    </source>
</evidence>
<dbReference type="InterPro" id="IPR050824">
    <property type="entry name" value="Thiol_disulfide_DsbA"/>
</dbReference>
<dbReference type="PANTHER" id="PTHR35891">
    <property type="entry name" value="THIOL:DISULFIDE INTERCHANGE PROTEIN DSBA"/>
    <property type="match status" value="1"/>
</dbReference>
<proteinExistence type="inferred from homology"/>
<organism evidence="11 12">
    <name type="scientific">Spiribacter salilacus</name>
    <dbReference type="NCBI Taxonomy" id="2664894"/>
    <lineage>
        <taxon>Bacteria</taxon>
        <taxon>Pseudomonadati</taxon>
        <taxon>Pseudomonadota</taxon>
        <taxon>Gammaproteobacteria</taxon>
        <taxon>Chromatiales</taxon>
        <taxon>Ectothiorhodospiraceae</taxon>
        <taxon>Spiribacter</taxon>
    </lineage>
</organism>
<feature type="chain" id="PRO_5027093860" description="Thiol:disulfide interchange protein" evidence="9">
    <location>
        <begin position="18"/>
        <end position="199"/>
    </location>
</feature>
<evidence type="ECO:0000256" key="5">
    <source>
        <dbReference type="ARBA" id="ARBA00023157"/>
    </source>
</evidence>
<evidence type="ECO:0000256" key="2">
    <source>
        <dbReference type="ARBA" id="ARBA00005791"/>
    </source>
</evidence>
<dbReference type="PROSITE" id="PS51352">
    <property type="entry name" value="THIOREDOXIN_2"/>
    <property type="match status" value="1"/>
</dbReference>
<comment type="subcellular location">
    <subcellularLocation>
        <location evidence="1 7">Periplasm</location>
    </subcellularLocation>
</comment>
<feature type="signal peptide" evidence="9">
    <location>
        <begin position="1"/>
        <end position="17"/>
    </location>
</feature>
<dbReference type="GO" id="GO:0042597">
    <property type="term" value="C:periplasmic space"/>
    <property type="evidence" value="ECO:0007669"/>
    <property type="project" value="UniProtKB-SubCell"/>
</dbReference>
<evidence type="ECO:0000256" key="6">
    <source>
        <dbReference type="ARBA" id="ARBA00023284"/>
    </source>
</evidence>
<keyword evidence="6" id="KW-0676">Redox-active center</keyword>
<dbReference type="AlphaFoldDB" id="A0A6N7QPI7"/>
<dbReference type="InterPro" id="IPR013766">
    <property type="entry name" value="Thioredoxin_domain"/>
</dbReference>
<keyword evidence="5 7" id="KW-1015">Disulfide bond</keyword>
<evidence type="ECO:0000256" key="7">
    <source>
        <dbReference type="PIRNR" id="PIRNR001488"/>
    </source>
</evidence>
<protein>
    <recommendedName>
        <fullName evidence="7">Thiol:disulfide interchange protein</fullName>
    </recommendedName>
</protein>
<dbReference type="InterPro" id="IPR023205">
    <property type="entry name" value="DsbA/DsbL"/>
</dbReference>
<evidence type="ECO:0000259" key="10">
    <source>
        <dbReference type="PROSITE" id="PS51352"/>
    </source>
</evidence>
<name>A0A6N7QPI7_9GAMM</name>
<dbReference type="GO" id="GO:0016491">
    <property type="term" value="F:oxidoreductase activity"/>
    <property type="evidence" value="ECO:0007669"/>
    <property type="project" value="InterPro"/>
</dbReference>
<dbReference type="EMBL" id="WJPP01000003">
    <property type="protein sequence ID" value="MRH78445.1"/>
    <property type="molecule type" value="Genomic_DNA"/>
</dbReference>